<keyword evidence="3" id="KW-1185">Reference proteome</keyword>
<dbReference type="EMBL" id="DF973170">
    <property type="protein sequence ID" value="GAU17350.1"/>
    <property type="molecule type" value="Genomic_DNA"/>
</dbReference>
<feature type="region of interest" description="Disordered" evidence="1">
    <location>
        <begin position="1"/>
        <end position="32"/>
    </location>
</feature>
<evidence type="ECO:0000256" key="1">
    <source>
        <dbReference type="SAM" id="MobiDB-lite"/>
    </source>
</evidence>
<accession>A0A2Z6LJ08</accession>
<name>A0A2Z6LJ08_TRISU</name>
<evidence type="ECO:0000313" key="3">
    <source>
        <dbReference type="Proteomes" id="UP000242715"/>
    </source>
</evidence>
<organism evidence="2 3">
    <name type="scientific">Trifolium subterraneum</name>
    <name type="common">Subterranean clover</name>
    <dbReference type="NCBI Taxonomy" id="3900"/>
    <lineage>
        <taxon>Eukaryota</taxon>
        <taxon>Viridiplantae</taxon>
        <taxon>Streptophyta</taxon>
        <taxon>Embryophyta</taxon>
        <taxon>Tracheophyta</taxon>
        <taxon>Spermatophyta</taxon>
        <taxon>Magnoliopsida</taxon>
        <taxon>eudicotyledons</taxon>
        <taxon>Gunneridae</taxon>
        <taxon>Pentapetalae</taxon>
        <taxon>rosids</taxon>
        <taxon>fabids</taxon>
        <taxon>Fabales</taxon>
        <taxon>Fabaceae</taxon>
        <taxon>Papilionoideae</taxon>
        <taxon>50 kb inversion clade</taxon>
        <taxon>NPAAA clade</taxon>
        <taxon>Hologalegina</taxon>
        <taxon>IRL clade</taxon>
        <taxon>Trifolieae</taxon>
        <taxon>Trifolium</taxon>
    </lineage>
</organism>
<reference evidence="3" key="1">
    <citation type="journal article" date="2017" name="Front. Plant Sci.">
        <title>Climate Clever Clovers: New Paradigm to Reduce the Environmental Footprint of Ruminants by Breeding Low Methanogenic Forages Utilizing Haplotype Variation.</title>
        <authorList>
            <person name="Kaur P."/>
            <person name="Appels R."/>
            <person name="Bayer P.E."/>
            <person name="Keeble-Gagnere G."/>
            <person name="Wang J."/>
            <person name="Hirakawa H."/>
            <person name="Shirasawa K."/>
            <person name="Vercoe P."/>
            <person name="Stefanova K."/>
            <person name="Durmic Z."/>
            <person name="Nichols P."/>
            <person name="Revell C."/>
            <person name="Isobe S.N."/>
            <person name="Edwards D."/>
            <person name="Erskine W."/>
        </authorList>
    </citation>
    <scope>NUCLEOTIDE SEQUENCE [LARGE SCALE GENOMIC DNA]</scope>
    <source>
        <strain evidence="3">cv. Daliak</strain>
    </source>
</reference>
<feature type="compositionally biased region" description="Basic and acidic residues" evidence="1">
    <location>
        <begin position="1"/>
        <end position="24"/>
    </location>
</feature>
<evidence type="ECO:0000313" key="2">
    <source>
        <dbReference type="EMBL" id="GAU17350.1"/>
    </source>
</evidence>
<protein>
    <submittedName>
        <fullName evidence="2">Uncharacterized protein</fullName>
    </submittedName>
</protein>
<sequence>MEGYNKKQRMDHSSARNGDDDVKPENSPISFSLKDLPITGTDVALPMVIKLQINNFSVLRVSVNEGSAANILYCTANILLVQGYPLRHEVLGEMHTIACYRHQHLRIQNIVCGLRMGGTFHQGSSSELHNMA</sequence>
<dbReference type="Proteomes" id="UP000242715">
    <property type="component" value="Unassembled WGS sequence"/>
</dbReference>
<gene>
    <name evidence="2" type="ORF">TSUD_232260</name>
</gene>
<proteinExistence type="predicted"/>
<dbReference type="AlphaFoldDB" id="A0A2Z6LJ08"/>